<accession>A0A4R6Z482</accession>
<dbReference type="GO" id="GO:0005975">
    <property type="term" value="P:carbohydrate metabolic process"/>
    <property type="evidence" value="ECO:0007669"/>
    <property type="project" value="InterPro"/>
</dbReference>
<evidence type="ECO:0000256" key="2">
    <source>
        <dbReference type="ARBA" id="ARBA00006285"/>
    </source>
</evidence>
<dbReference type="PANTHER" id="PTHR22600:SF57">
    <property type="entry name" value="BETA-N-ACETYLHEXOSAMINIDASE"/>
    <property type="match status" value="1"/>
</dbReference>
<dbReference type="PROSITE" id="PS51257">
    <property type="entry name" value="PROKAR_LIPOPROTEIN"/>
    <property type="match status" value="1"/>
</dbReference>
<evidence type="ECO:0000256" key="6">
    <source>
        <dbReference type="ARBA" id="ARBA00030512"/>
    </source>
</evidence>
<dbReference type="InterPro" id="IPR015882">
    <property type="entry name" value="HEX_bac_N"/>
</dbReference>
<evidence type="ECO:0000313" key="14">
    <source>
        <dbReference type="Proteomes" id="UP000295293"/>
    </source>
</evidence>
<dbReference type="AlphaFoldDB" id="A0A4R6Z482"/>
<dbReference type="Gene3D" id="3.30.379.10">
    <property type="entry name" value="Chitobiase/beta-hexosaminidase domain 2-like"/>
    <property type="match status" value="1"/>
</dbReference>
<comment type="caution">
    <text evidence="13">The sequence shown here is derived from an EMBL/GenBank/DDBJ whole genome shotgun (WGS) entry which is preliminary data.</text>
</comment>
<dbReference type="InterPro" id="IPR017853">
    <property type="entry name" value="GH"/>
</dbReference>
<dbReference type="InterPro" id="IPR059177">
    <property type="entry name" value="GH29D-like_dom"/>
</dbReference>
<evidence type="ECO:0000256" key="5">
    <source>
        <dbReference type="ARBA" id="ARBA00023295"/>
    </source>
</evidence>
<dbReference type="Gene3D" id="3.20.20.80">
    <property type="entry name" value="Glycosidases"/>
    <property type="match status" value="1"/>
</dbReference>
<comment type="similarity">
    <text evidence="2">Belongs to the glycosyl hydrolase 20 family.</text>
</comment>
<dbReference type="PANTHER" id="PTHR22600">
    <property type="entry name" value="BETA-HEXOSAMINIDASE"/>
    <property type="match status" value="1"/>
</dbReference>
<dbReference type="Pfam" id="PF13290">
    <property type="entry name" value="CHB_HEX_C_1"/>
    <property type="match status" value="1"/>
</dbReference>
<dbReference type="InterPro" id="IPR025705">
    <property type="entry name" value="Beta_hexosaminidase_sua/sub"/>
</dbReference>
<dbReference type="RefSeq" id="WP_166653899.1">
    <property type="nucleotide sequence ID" value="NZ_SNZH01000003.1"/>
</dbReference>
<evidence type="ECO:0000256" key="7">
    <source>
        <dbReference type="ARBA" id="ARBA00033000"/>
    </source>
</evidence>
<feature type="chain" id="PRO_5020766150" description="beta-N-acetylhexosaminidase" evidence="9">
    <location>
        <begin position="21"/>
        <end position="779"/>
    </location>
</feature>
<dbReference type="SUPFAM" id="SSF55545">
    <property type="entry name" value="beta-N-acetylhexosaminidase-like domain"/>
    <property type="match status" value="1"/>
</dbReference>
<gene>
    <name evidence="13" type="ORF">DFR29_10318</name>
</gene>
<keyword evidence="14" id="KW-1185">Reference proteome</keyword>
<dbReference type="EMBL" id="SNZH01000003">
    <property type="protein sequence ID" value="TDR46487.1"/>
    <property type="molecule type" value="Genomic_DNA"/>
</dbReference>
<evidence type="ECO:0000256" key="3">
    <source>
        <dbReference type="ARBA" id="ARBA00012663"/>
    </source>
</evidence>
<dbReference type="GO" id="GO:0030203">
    <property type="term" value="P:glycosaminoglycan metabolic process"/>
    <property type="evidence" value="ECO:0007669"/>
    <property type="project" value="TreeGrafter"/>
</dbReference>
<name>A0A4R6Z482_9GAMM</name>
<evidence type="ECO:0000256" key="1">
    <source>
        <dbReference type="ARBA" id="ARBA00001231"/>
    </source>
</evidence>
<feature type="domain" description="Beta-hexosaminidase bacterial type N-terminal" evidence="11">
    <location>
        <begin position="41"/>
        <end position="167"/>
    </location>
</feature>
<evidence type="ECO:0000259" key="11">
    <source>
        <dbReference type="Pfam" id="PF02838"/>
    </source>
</evidence>
<feature type="active site" description="Proton donor" evidence="8">
    <location>
        <position position="346"/>
    </location>
</feature>
<comment type="catalytic activity">
    <reaction evidence="1">
        <text>Hydrolysis of terminal non-reducing N-acetyl-D-hexosamine residues in N-acetyl-beta-D-hexosaminides.</text>
        <dbReference type="EC" id="3.2.1.52"/>
    </reaction>
</comment>
<feature type="domain" description="Glycoside hydrolase family 20 catalytic" evidence="10">
    <location>
        <begin position="170"/>
        <end position="517"/>
    </location>
</feature>
<dbReference type="CDD" id="cd06563">
    <property type="entry name" value="GH20_chitobiase-like"/>
    <property type="match status" value="1"/>
</dbReference>
<evidence type="ECO:0000256" key="9">
    <source>
        <dbReference type="SAM" id="SignalP"/>
    </source>
</evidence>
<evidence type="ECO:0000313" key="13">
    <source>
        <dbReference type="EMBL" id="TDR46487.1"/>
    </source>
</evidence>
<keyword evidence="5" id="KW-0326">Glycosidase</keyword>
<organism evidence="13 14">
    <name type="scientific">Tahibacter aquaticus</name>
    <dbReference type="NCBI Taxonomy" id="520092"/>
    <lineage>
        <taxon>Bacteria</taxon>
        <taxon>Pseudomonadati</taxon>
        <taxon>Pseudomonadota</taxon>
        <taxon>Gammaproteobacteria</taxon>
        <taxon>Lysobacterales</taxon>
        <taxon>Rhodanobacteraceae</taxon>
        <taxon>Tahibacter</taxon>
    </lineage>
</organism>
<evidence type="ECO:0000256" key="8">
    <source>
        <dbReference type="PIRSR" id="PIRSR625705-1"/>
    </source>
</evidence>
<keyword evidence="9" id="KW-0732">Signal</keyword>
<dbReference type="PRINTS" id="PR00738">
    <property type="entry name" value="GLHYDRLASE20"/>
</dbReference>
<evidence type="ECO:0000259" key="10">
    <source>
        <dbReference type="Pfam" id="PF00728"/>
    </source>
</evidence>
<sequence length="779" mass="85255">MSLRRSVFLAAAATLLAACAHSPDKPAAVAKAGADSVTLDSIVPLPARVQPAAKPATVRVDAATPLQACGEPAQAAAQYFVELLARTRQWNLVSGCVDKPADGIRFVLDAAATTADEGYSLSVQAGVIDVRARSEAGLFYGAVSLWQLISARDDAAVELQAGRIDDAPRYVWRGLMLDSARHYQPPAFIEKLIDAMALHKLNTLHWHLTDDQGWRIEIKKYPRLTEVGAWRVPPGPAAAKDIDAATGKPRLYGGFYTQDEIRHLVAYAAQRHITIVPEIDMPGHAQAAIAAYPKLGTGDKPKVSVDWGVHTYLLNVDESTFEFIDGVLDEVVDLFPSTYIHIGGDEAAKDRWAASKSVQAKRRKLGLADDAALQSWFVHRLEQSLERHGRKLIGWDEILEGGKLPESASVMSWRGTKGAIDAARAGHDVVLSPSPDLYINNLQSDAPDEPPGRYDAVVTLEKLYGFEPTPAELDAQQARHVLGAQANLWVEHIRTTERVEHAVFPRLAALAEVDWSPRERRDWNGFLQRLPAQLRRYRSLGIDYADSAFAVRAAVQTDAQAADAVTVTLANQTGFGSIRYTRDGSTPQADSPAYTAPLQLPLGTTLQATAFAGSQALGKPLQLSLDASTLRRRSSGELKPCRDNGLVLRLEDDAPLQGLRKFYSVDIFDACWIWPQAPLAGAREIAIDVGSIPYNFQLWHDIKHVKRRKPATAQGELEIRRGSCEGKPWLRLPLKPALGNPTTTTLRATLPEGLAAQDLCFVFTRPDTRTLWTIDAVQL</sequence>
<dbReference type="InterPro" id="IPR015883">
    <property type="entry name" value="Glyco_hydro_20_cat"/>
</dbReference>
<evidence type="ECO:0000256" key="4">
    <source>
        <dbReference type="ARBA" id="ARBA00022801"/>
    </source>
</evidence>
<dbReference type="EC" id="3.2.1.52" evidence="3"/>
<protein>
    <recommendedName>
        <fullName evidence="3">beta-N-acetylhexosaminidase</fullName>
        <ecNumber evidence="3">3.2.1.52</ecNumber>
    </recommendedName>
    <alternativeName>
        <fullName evidence="6">Beta-N-acetylhexosaminidase</fullName>
    </alternativeName>
    <alternativeName>
        <fullName evidence="7">N-acetyl-beta-glucosaminidase</fullName>
    </alternativeName>
</protein>
<dbReference type="GO" id="GO:0016020">
    <property type="term" value="C:membrane"/>
    <property type="evidence" value="ECO:0007669"/>
    <property type="project" value="TreeGrafter"/>
</dbReference>
<dbReference type="Proteomes" id="UP000295293">
    <property type="component" value="Unassembled WGS sequence"/>
</dbReference>
<dbReference type="Pfam" id="PF00728">
    <property type="entry name" value="Glyco_hydro_20"/>
    <property type="match status" value="1"/>
</dbReference>
<feature type="signal peptide" evidence="9">
    <location>
        <begin position="1"/>
        <end position="20"/>
    </location>
</feature>
<proteinExistence type="inferred from homology"/>
<keyword evidence="4" id="KW-0378">Hydrolase</keyword>
<feature type="domain" description="GH29D-like beta-sandwich" evidence="12">
    <location>
        <begin position="563"/>
        <end position="614"/>
    </location>
</feature>
<dbReference type="GO" id="GO:0004563">
    <property type="term" value="F:beta-N-acetylhexosaminidase activity"/>
    <property type="evidence" value="ECO:0007669"/>
    <property type="project" value="UniProtKB-EC"/>
</dbReference>
<reference evidence="13 14" key="1">
    <citation type="submission" date="2019-03" db="EMBL/GenBank/DDBJ databases">
        <title>Genomic Encyclopedia of Type Strains, Phase IV (KMG-IV): sequencing the most valuable type-strain genomes for metagenomic binning, comparative biology and taxonomic classification.</title>
        <authorList>
            <person name="Goeker M."/>
        </authorList>
    </citation>
    <scope>NUCLEOTIDE SEQUENCE [LARGE SCALE GENOMIC DNA]</scope>
    <source>
        <strain evidence="13 14">DSM 21667</strain>
    </source>
</reference>
<evidence type="ECO:0000259" key="12">
    <source>
        <dbReference type="Pfam" id="PF13290"/>
    </source>
</evidence>
<dbReference type="SUPFAM" id="SSF51445">
    <property type="entry name" value="(Trans)glycosidases"/>
    <property type="match status" value="1"/>
</dbReference>
<dbReference type="Pfam" id="PF02838">
    <property type="entry name" value="Glyco_hydro_20b"/>
    <property type="match status" value="1"/>
</dbReference>
<dbReference type="InterPro" id="IPR029018">
    <property type="entry name" value="Hex-like_dom2"/>
</dbReference>